<dbReference type="SUPFAM" id="SSF52540">
    <property type="entry name" value="P-loop containing nucleoside triphosphate hydrolases"/>
    <property type="match status" value="1"/>
</dbReference>
<dbReference type="PANTHER" id="PTHR32039:SF7">
    <property type="entry name" value="COMPETENCE PROTEIN COMM"/>
    <property type="match status" value="1"/>
</dbReference>
<name>A0ABP7ZG75_9MICO</name>
<dbReference type="EMBL" id="BAABBV010000001">
    <property type="protein sequence ID" value="GAA4156853.1"/>
    <property type="molecule type" value="Genomic_DNA"/>
</dbReference>
<dbReference type="SUPFAM" id="SSF54211">
    <property type="entry name" value="Ribosomal protein S5 domain 2-like"/>
    <property type="match status" value="1"/>
</dbReference>
<dbReference type="NCBIfam" id="TIGR00368">
    <property type="entry name" value="YifB family Mg chelatase-like AAA ATPase"/>
    <property type="match status" value="1"/>
</dbReference>
<dbReference type="PANTHER" id="PTHR32039">
    <property type="entry name" value="MAGNESIUM-CHELATASE SUBUNIT CHLI"/>
    <property type="match status" value="1"/>
</dbReference>
<evidence type="ECO:0000256" key="1">
    <source>
        <dbReference type="ARBA" id="ARBA00006354"/>
    </source>
</evidence>
<dbReference type="InterPro" id="IPR014721">
    <property type="entry name" value="Ribsml_uS5_D2-typ_fold_subgr"/>
</dbReference>
<protein>
    <submittedName>
        <fullName evidence="3">YifB family Mg chelatase-like AAA ATPase</fullName>
    </submittedName>
</protein>
<dbReference type="Gene3D" id="3.30.230.10">
    <property type="match status" value="1"/>
</dbReference>
<dbReference type="InterPro" id="IPR020568">
    <property type="entry name" value="Ribosomal_Su5_D2-typ_SF"/>
</dbReference>
<evidence type="ECO:0000313" key="4">
    <source>
        <dbReference type="Proteomes" id="UP001415169"/>
    </source>
</evidence>
<feature type="domain" description="AAA+ ATPase" evidence="2">
    <location>
        <begin position="214"/>
        <end position="398"/>
    </location>
</feature>
<dbReference type="SMART" id="SM00382">
    <property type="entry name" value="AAA"/>
    <property type="match status" value="1"/>
</dbReference>
<proteinExistence type="inferred from homology"/>
<accession>A0ABP7ZG75</accession>
<dbReference type="Gene3D" id="3.40.50.300">
    <property type="entry name" value="P-loop containing nucleotide triphosphate hydrolases"/>
    <property type="match status" value="1"/>
</dbReference>
<reference evidence="3" key="2">
    <citation type="submission" date="2023-12" db="EMBL/GenBank/DDBJ databases">
        <authorList>
            <person name="Sun Q."/>
            <person name="Inoue M."/>
        </authorList>
    </citation>
    <scope>NUCLEOTIDE SEQUENCE</scope>
    <source>
        <strain evidence="3">JCM 17590</strain>
    </source>
</reference>
<dbReference type="Proteomes" id="UP001415169">
    <property type="component" value="Unassembled WGS sequence"/>
</dbReference>
<sequence>MGVARTMAVALQGLRGSLVDVEASITSGLPKFTLIGLPDASLSEAAHRVLAAASNSGSSLAQSRVTANLSPATLPKHGSAFDLAIALAAMAAAGSLSARSIAGTVHLGELGLDGRVRPVLGILPAVHAAVQAGARRVMVPVGNLAEAQLVPGAEVIPVASLREAAIRHGGDFTPISVEPILAAPAAPRPIDDLDLADVIGNEEAIRALIVAAAGGHHLYFLGPPGAGKTMLAERIPGLLPDLDERAALEATSIRSLTELGSVSELVTRPPFESPHHTASAAALVGGGSTRIRPGAAVRASHGVLFLDEAPEFQPAALDALRQPLESGVITISRAHHSAEFPARFQLVIAANPCPCGLYELGAQSECVCGPGRRRAYLNRLSGPLMDRIDLQIKVRRLAPAQLIVAGETQRRTTAEARQRVEAARAAARERFEGKRWGLNARVPSKWFTEGSGRLPKRITAPLERYYQTYGLSMRGYVRVLRVAWTLADLDGAMSPGAEHVGAAIDLREGVNA</sequence>
<comment type="caution">
    <text evidence="3">The sequence shown here is derived from an EMBL/GenBank/DDBJ whole genome shotgun (WGS) entry which is preliminary data.</text>
</comment>
<dbReference type="InterPro" id="IPR000523">
    <property type="entry name" value="Mg_chelatse_chII-like_cat_dom"/>
</dbReference>
<dbReference type="Pfam" id="PF13335">
    <property type="entry name" value="Mg_chelatase_C"/>
    <property type="match status" value="1"/>
</dbReference>
<dbReference type="Pfam" id="PF13541">
    <property type="entry name" value="ChlI"/>
    <property type="match status" value="1"/>
</dbReference>
<dbReference type="InterPro" id="IPR004482">
    <property type="entry name" value="Mg_chelat-rel"/>
</dbReference>
<evidence type="ECO:0000259" key="2">
    <source>
        <dbReference type="SMART" id="SM00382"/>
    </source>
</evidence>
<dbReference type="RefSeq" id="WP_344790423.1">
    <property type="nucleotide sequence ID" value="NZ_BAABBV010000001.1"/>
</dbReference>
<dbReference type="CDD" id="cd00009">
    <property type="entry name" value="AAA"/>
    <property type="match status" value="1"/>
</dbReference>
<organism evidence="3 4">
    <name type="scientific">Gryllotalpicola daejeonensis</name>
    <dbReference type="NCBI Taxonomy" id="993087"/>
    <lineage>
        <taxon>Bacteria</taxon>
        <taxon>Bacillati</taxon>
        <taxon>Actinomycetota</taxon>
        <taxon>Actinomycetes</taxon>
        <taxon>Micrococcales</taxon>
        <taxon>Microbacteriaceae</taxon>
        <taxon>Gryllotalpicola</taxon>
    </lineage>
</organism>
<evidence type="ECO:0000313" key="3">
    <source>
        <dbReference type="EMBL" id="GAA4156853.1"/>
    </source>
</evidence>
<dbReference type="InterPro" id="IPR027417">
    <property type="entry name" value="P-loop_NTPase"/>
</dbReference>
<dbReference type="InterPro" id="IPR045006">
    <property type="entry name" value="CHLI-like"/>
</dbReference>
<gene>
    <name evidence="3" type="ORF">GCM10022286_07770</name>
</gene>
<dbReference type="InterPro" id="IPR003593">
    <property type="entry name" value="AAA+_ATPase"/>
</dbReference>
<dbReference type="InterPro" id="IPR025158">
    <property type="entry name" value="Mg_chelat-rel_C"/>
</dbReference>
<reference evidence="3" key="1">
    <citation type="journal article" date="2014" name="Int. J. Syst. Evol. Microbiol.">
        <title>Complete genome of a new Firmicutes species belonging to the dominant human colonic microbiota ('Ruminococcus bicirculans') reveals two chromosomes and a selective capacity to utilize plant glucans.</title>
        <authorList>
            <consortium name="NISC Comparative Sequencing Program"/>
            <person name="Wegmann U."/>
            <person name="Louis P."/>
            <person name="Goesmann A."/>
            <person name="Henrissat B."/>
            <person name="Duncan S.H."/>
            <person name="Flint H.J."/>
        </authorList>
    </citation>
    <scope>NUCLEOTIDE SEQUENCE</scope>
    <source>
        <strain evidence="3">JCM 17590</strain>
    </source>
</reference>
<keyword evidence="4" id="KW-1185">Reference proteome</keyword>
<comment type="similarity">
    <text evidence="1">Belongs to the Mg-chelatase subunits D/I family. ComM subfamily.</text>
</comment>
<dbReference type="Pfam" id="PF01078">
    <property type="entry name" value="Mg_chelatase"/>
    <property type="match status" value="1"/>
</dbReference>